<evidence type="ECO:0000313" key="1">
    <source>
        <dbReference type="EMBL" id="HIP56678.1"/>
    </source>
</evidence>
<proteinExistence type="predicted"/>
<evidence type="ECO:0000313" key="2">
    <source>
        <dbReference type="Proteomes" id="UP000605805"/>
    </source>
</evidence>
<dbReference type="AlphaFoldDB" id="A0A832Z2D2"/>
<dbReference type="Proteomes" id="UP000605805">
    <property type="component" value="Unassembled WGS sequence"/>
</dbReference>
<reference evidence="1" key="1">
    <citation type="journal article" date="2020" name="ISME J.">
        <title>Gammaproteobacteria mediating utilization of methyl-, sulfur- and petroleum organic compounds in deep ocean hydrothermal plumes.</title>
        <authorList>
            <person name="Zhou Z."/>
            <person name="Liu Y."/>
            <person name="Pan J."/>
            <person name="Cron B.R."/>
            <person name="Toner B.M."/>
            <person name="Anantharaman K."/>
            <person name="Breier J.A."/>
            <person name="Dick G.J."/>
            <person name="Li M."/>
        </authorList>
    </citation>
    <scope>NUCLEOTIDE SEQUENCE</scope>
    <source>
        <strain evidence="1">SZUA-1435</strain>
    </source>
</reference>
<protein>
    <submittedName>
        <fullName evidence="1">Uncharacterized protein</fullName>
    </submittedName>
</protein>
<accession>A0A832Z2D2</accession>
<comment type="caution">
    <text evidence="1">The sequence shown here is derived from an EMBL/GenBank/DDBJ whole genome shotgun (WGS) entry which is preliminary data.</text>
</comment>
<organism evidence="1 2">
    <name type="scientific">Ignisphaera aggregans</name>
    <dbReference type="NCBI Taxonomy" id="334771"/>
    <lineage>
        <taxon>Archaea</taxon>
        <taxon>Thermoproteota</taxon>
        <taxon>Thermoprotei</taxon>
        <taxon>Desulfurococcales</taxon>
        <taxon>Desulfurococcaceae</taxon>
        <taxon>Ignisphaera</taxon>
    </lineage>
</organism>
<sequence length="81" mass="9449">MRRVKGINTSDPISLKDMDYNLLLEYVQSKGLIAGDEAILDLMNQDDTSLKLEEIDMHRKLTKPKKIRQERWFVIRGCILS</sequence>
<name>A0A832Z2D2_9CREN</name>
<dbReference type="EMBL" id="DQTV01000029">
    <property type="protein sequence ID" value="HIP56678.1"/>
    <property type="molecule type" value="Genomic_DNA"/>
</dbReference>
<gene>
    <name evidence="1" type="ORF">EYH02_01195</name>
</gene>